<dbReference type="InterPro" id="IPR027396">
    <property type="entry name" value="DsrEFH-like"/>
</dbReference>
<evidence type="ECO:0008006" key="2">
    <source>
        <dbReference type="Google" id="ProtNLM"/>
    </source>
</evidence>
<comment type="caution">
    <text evidence="1">The sequence shown here is derived from an EMBL/GenBank/DDBJ whole genome shotgun (WGS) entry which is preliminary data.</text>
</comment>
<reference evidence="1" key="1">
    <citation type="submission" date="2019-08" db="EMBL/GenBank/DDBJ databases">
        <authorList>
            <person name="Kucharzyk K."/>
            <person name="Murdoch R.W."/>
            <person name="Higgins S."/>
            <person name="Loffler F."/>
        </authorList>
    </citation>
    <scope>NUCLEOTIDE SEQUENCE</scope>
</reference>
<dbReference type="AlphaFoldDB" id="A0A644YGR8"/>
<protein>
    <recommendedName>
        <fullName evidence="2">DsrE/DsrF-like family protein</fullName>
    </recommendedName>
</protein>
<sequence length="111" mass="12612">MKIAYFAFNGKAMCFQHLLLNTLDLHQKGHQVKLIIEGEAVKLMQEMVETKNPVFSKIREFNLIDCICKACSAKLGVLEYNQSLGIPLDGELNGHPPMERYLKDGYQIITL</sequence>
<dbReference type="Gene3D" id="3.40.1260.10">
    <property type="entry name" value="DsrEFH-like"/>
    <property type="match status" value="1"/>
</dbReference>
<name>A0A644YGR8_9ZZZZ</name>
<accession>A0A644YGR8</accession>
<gene>
    <name evidence="1" type="ORF">SDC9_73988</name>
</gene>
<dbReference type="SUPFAM" id="SSF75169">
    <property type="entry name" value="DsrEFH-like"/>
    <property type="match status" value="1"/>
</dbReference>
<organism evidence="1">
    <name type="scientific">bioreactor metagenome</name>
    <dbReference type="NCBI Taxonomy" id="1076179"/>
    <lineage>
        <taxon>unclassified sequences</taxon>
        <taxon>metagenomes</taxon>
        <taxon>ecological metagenomes</taxon>
    </lineage>
</organism>
<proteinExistence type="predicted"/>
<evidence type="ECO:0000313" key="1">
    <source>
        <dbReference type="EMBL" id="MPM27477.1"/>
    </source>
</evidence>
<dbReference type="EMBL" id="VSSQ01005003">
    <property type="protein sequence ID" value="MPM27477.1"/>
    <property type="molecule type" value="Genomic_DNA"/>
</dbReference>